<evidence type="ECO:0000256" key="6">
    <source>
        <dbReference type="ARBA" id="ARBA00022889"/>
    </source>
</evidence>
<gene>
    <name evidence="12" type="ORF">OKIOD_LOCUS8824</name>
</gene>
<dbReference type="Proteomes" id="UP001158576">
    <property type="component" value="Chromosome 1"/>
</dbReference>
<sequence>MAHQVDFSLNMGGSNKKKNKNSAAYTQQNTQYQNFPSTQNQFPYQNDQPTQNLQQPIPPQVPSAFDPRVVQRQWQTNGRMYTCFTCVGCSQQIPCQQNYAPPQPAYSPNGGFSNSPCGNPQMAQRPPQGAYFPQNPGTSNCNCPAANQMTCQQPPPSGCVENGVVYQPGQVAVRNMGNGNMLKCQCVLVRNEATWRCDSHNQRPAGARTPSEAGFQSPKGKIRTCYDGTMPGVPFLPSETWQSKRENKDYQCACKNLNGKLRTECFIRNKSKERRPFCIDRKSEKIKEVGETWTANKKDCICLLDSNGQTSVDCKMKKNAGCIIKGKIVRHQDTVNVGNNQQCRCDDRGEVNCYSLCSKESFNYRPGESSVVTADDGSVLRCTCRPDSKWNCDLSNPETGVENFNFTVPNIDHLDAPPAQTTSTTTTRTTTQIPTTVPNPTTRKQKRRRKTTTRPPTTKSTTTTTTPEYEYYDEDEYDYEEYEYETEPETYGSEFLPDPPVEPTQRAITPPPFTREGNGGQEKAFEEPDFVDFPESKLRPPTSHNLFPTGNYQSPVIGASSTSLQQPEIKPGVFQNPRNLRLAPAGRNPPAQMTWNNPIPPQNFPAQTPTNPPNIQYGYNNQNFDQTQQNFNGPMATLQQSQITVHHTSCSTSPCFQGSSCINSYRDPGFECGACPYGYVGNGITCIKEEYASDDYGCGEKCDEIMIEEDIVVPCRFGKKNKGGRCTPDTCEEENPCKKSEICIDDEDGTRCEKDPEFISSRASRNRERFSEMRTVVLEDYTDEMEEELCSKKTCYQGVTCENSKKGPVCGDCPINMKGDGKTCLPITCSDQPCFPGVVCHDSRDGYSCGDCPKAFKGDGKVCEPLVCAENPCYPGVKCSEEGSTVTCGVCPVEMIGDGLDCRPVTCEDLRCFAGVECLENDPLGVRCGDCPKGFVGNGQDCQEIIETCEMGLCHHLVECSQIDEKKINCGPCPEGYKGDGRSCEMILCDDDPCYPGVDCLYGKEGEVVCGDCPEFMTGDGVNCRFITCEDRPCFPDVECFDISANLTRAMRIFEDFGQYEEYAGYDLKLLEVKSGYMCGDCPEGFTGDGIDCSRIGCEPNPCWPGVKCTDLGPDGAIECGSCPDGFEGDGFDCTTIKCTDSTCFDSVVCRDTPRGPRCGKCPRFFQGDGINCTDTRVFCAEMDCYDTCTDFITGGQCDPCPKYFSGNGTTCEDSRTHCDELICFGGCTEMEHGGVCDPCPVYFEGNGTYCIDYKSEFGGECDPCPEGMDGNGTYCAVHLEEPECEDLGCFNSTCVETEDGLSCAPCPKFFVGDGFDCLDSRVFCSEMSCFSDCVDSEYGGKCAPCPDYYIGDGTICTDIRTHCPDLTCFGDCSETPAGGVCEPCPQFFAGNGTICEDERIHCEEMDCFGDCEETPSGGVCDQCPEFFVGDGVDCEDTRVFCEDLDCFSSCNDTETGGECDPCPEGFEGDGFNCTVTRNRILFQITKISPKGSFTHYVTGLACAQLECFGECVESLDGGKCAPCPEGFTGDGVTCQEIEEKEMMKATCAELFCHDACEEDESGARCVLCPEYFQGDGLNCIDSRIYCSDEKRVLLLKKSFCGNCPTGYFGDGHNCTEDEVDYDDYYYDEDESYEYEYLEDQCDICWSGCTNGTCDECPEGFEGDGIDCFDVDECEQGRCVENSECLNYAGGFKCGECMLGFTGNQTVGCFSYCNGCAKNAICEFAEDTWSHNCVCATGFAGNGKENCGKDSDLDGFPDEVLNCRDTTCRADNCPTIPNSGQEDSDGDGIGDACDDDIDNDGITNVIDNCPRLPNPNQLDDDDDGVGDDCDNCPTIYNPSQDDSCVVVDTDGDGIPDERDNCPEAANADQSDFDLDGVGDICDDDDDDDGIPDDVDDCPRVYNPEQLGCGPDSDGDGTPDEFDICPMDALISSPSFTGYETILLDPEGSSQLDPYWIVLNEGRELIQSVNADPGLAIGNHNVQGVDYSGTVYINTDTDDDFVGFVFSFQSSSRFYSVMWKQVEQTYWWPSPFRSVAPTGLQIKLIDSATGPGPLLRNALWHGSDTPGQVKVLWEDENKIGWTDFTAYRWVLRHRPSVGLIQVQIFQGENKIIDSGHVIDKTLQGGRLGVLDFSQENVIWSNLNYRCNETISL</sequence>
<evidence type="ECO:0000313" key="13">
    <source>
        <dbReference type="Proteomes" id="UP001158576"/>
    </source>
</evidence>
<feature type="repeat" description="TSP type-3" evidence="9">
    <location>
        <begin position="1870"/>
        <end position="1905"/>
    </location>
</feature>
<feature type="compositionally biased region" description="Polar residues" evidence="10">
    <location>
        <begin position="110"/>
        <end position="122"/>
    </location>
</feature>
<dbReference type="Gene3D" id="2.10.25.10">
    <property type="entry name" value="Laminin"/>
    <property type="match status" value="6"/>
</dbReference>
<evidence type="ECO:0000256" key="3">
    <source>
        <dbReference type="ARBA" id="ARBA00022729"/>
    </source>
</evidence>
<dbReference type="InterPro" id="IPR001881">
    <property type="entry name" value="EGF-like_Ca-bd_dom"/>
</dbReference>
<name>A0ABN7SME4_OIKDI</name>
<reference evidence="12 13" key="1">
    <citation type="submission" date="2021-04" db="EMBL/GenBank/DDBJ databases">
        <authorList>
            <person name="Bliznina A."/>
        </authorList>
    </citation>
    <scope>NUCLEOTIDE SEQUENCE [LARGE SCALE GENOMIC DNA]</scope>
</reference>
<evidence type="ECO:0000256" key="9">
    <source>
        <dbReference type="PROSITE-ProRule" id="PRU00634"/>
    </source>
</evidence>
<dbReference type="PANTHER" id="PTHR10199:SF100">
    <property type="entry name" value="THROMBOSPONDIN, ISOFORM A"/>
    <property type="match status" value="1"/>
</dbReference>
<dbReference type="PROSITE" id="PS51234">
    <property type="entry name" value="TSP3"/>
    <property type="match status" value="2"/>
</dbReference>
<dbReference type="InterPro" id="IPR028974">
    <property type="entry name" value="TSP_type-3_rpt"/>
</dbReference>
<feature type="region of interest" description="Disordered" evidence="10">
    <location>
        <begin position="106"/>
        <end position="127"/>
    </location>
</feature>
<proteinExistence type="inferred from homology"/>
<protein>
    <submittedName>
        <fullName evidence="12">Oidioi.mRNA.OKI2018_I69.chr1.g59.t1.cds</fullName>
    </submittedName>
</protein>
<feature type="region of interest" description="Disordered" evidence="10">
    <location>
        <begin position="490"/>
        <end position="519"/>
    </location>
</feature>
<keyword evidence="6" id="KW-0130">Cell adhesion</keyword>
<dbReference type="EMBL" id="OU015566">
    <property type="protein sequence ID" value="CAG5101915.1"/>
    <property type="molecule type" value="Genomic_DNA"/>
</dbReference>
<dbReference type="SMART" id="SM00181">
    <property type="entry name" value="EGF"/>
    <property type="match status" value="21"/>
</dbReference>
<keyword evidence="7" id="KW-1015">Disulfide bond</keyword>
<evidence type="ECO:0000259" key="11">
    <source>
        <dbReference type="PROSITE" id="PS51236"/>
    </source>
</evidence>
<dbReference type="SUPFAM" id="SSF49899">
    <property type="entry name" value="Concanavalin A-like lectins/glucanases"/>
    <property type="match status" value="1"/>
</dbReference>
<dbReference type="Pfam" id="PF05735">
    <property type="entry name" value="TSP_C"/>
    <property type="match status" value="1"/>
</dbReference>
<dbReference type="PANTHER" id="PTHR10199">
    <property type="entry name" value="THROMBOSPONDIN"/>
    <property type="match status" value="1"/>
</dbReference>
<dbReference type="InterPro" id="IPR003367">
    <property type="entry name" value="Thrombospondin_3-like_rpt"/>
</dbReference>
<evidence type="ECO:0000256" key="8">
    <source>
        <dbReference type="ARBA" id="ARBA00023180"/>
    </source>
</evidence>
<dbReference type="Pfam" id="PF02412">
    <property type="entry name" value="TSP_3"/>
    <property type="match status" value="3"/>
</dbReference>
<evidence type="ECO:0000313" key="12">
    <source>
        <dbReference type="EMBL" id="CAG5101915.1"/>
    </source>
</evidence>
<feature type="region of interest" description="Disordered" evidence="10">
    <location>
        <begin position="411"/>
        <end position="467"/>
    </location>
</feature>
<feature type="domain" description="TSP C-terminal" evidence="11">
    <location>
        <begin position="1936"/>
        <end position="2150"/>
    </location>
</feature>
<keyword evidence="5 9" id="KW-0106">Calcium</keyword>
<dbReference type="InterPro" id="IPR000742">
    <property type="entry name" value="EGF"/>
</dbReference>
<evidence type="ECO:0000256" key="10">
    <source>
        <dbReference type="SAM" id="MobiDB-lite"/>
    </source>
</evidence>
<feature type="compositionally biased region" description="Polar residues" evidence="10">
    <location>
        <begin position="22"/>
        <end position="55"/>
    </location>
</feature>
<evidence type="ECO:0000256" key="7">
    <source>
        <dbReference type="ARBA" id="ARBA00023157"/>
    </source>
</evidence>
<keyword evidence="2" id="KW-0245">EGF-like domain</keyword>
<organism evidence="12 13">
    <name type="scientific">Oikopleura dioica</name>
    <name type="common">Tunicate</name>
    <dbReference type="NCBI Taxonomy" id="34765"/>
    <lineage>
        <taxon>Eukaryota</taxon>
        <taxon>Metazoa</taxon>
        <taxon>Chordata</taxon>
        <taxon>Tunicata</taxon>
        <taxon>Appendicularia</taxon>
        <taxon>Copelata</taxon>
        <taxon>Oikopleuridae</taxon>
        <taxon>Oikopleura</taxon>
    </lineage>
</organism>
<feature type="region of interest" description="Disordered" evidence="10">
    <location>
        <begin position="1"/>
        <end position="64"/>
    </location>
</feature>
<feature type="compositionally biased region" description="Basic residues" evidence="10">
    <location>
        <begin position="443"/>
        <end position="452"/>
    </location>
</feature>
<keyword evidence="13" id="KW-1185">Reference proteome</keyword>
<feature type="repeat" description="TSP type-3" evidence="9">
    <location>
        <begin position="1782"/>
        <end position="1817"/>
    </location>
</feature>
<accession>A0ABN7SME4</accession>
<evidence type="ECO:0000256" key="2">
    <source>
        <dbReference type="ARBA" id="ARBA00022536"/>
    </source>
</evidence>
<dbReference type="InterPro" id="IPR008859">
    <property type="entry name" value="Thrombospondin_C"/>
</dbReference>
<dbReference type="InterPro" id="IPR013320">
    <property type="entry name" value="ConA-like_dom_sf"/>
</dbReference>
<keyword evidence="8" id="KW-0325">Glycoprotein</keyword>
<dbReference type="Gene3D" id="4.10.1080.10">
    <property type="entry name" value="TSP type-3 repeat"/>
    <property type="match status" value="2"/>
</dbReference>
<keyword evidence="3" id="KW-0732">Signal</keyword>
<dbReference type="PROSITE" id="PS51236">
    <property type="entry name" value="TSP_CTER"/>
    <property type="match status" value="1"/>
</dbReference>
<dbReference type="SMART" id="SM00179">
    <property type="entry name" value="EGF_CA"/>
    <property type="match status" value="4"/>
</dbReference>
<evidence type="ECO:0000256" key="4">
    <source>
        <dbReference type="ARBA" id="ARBA00022737"/>
    </source>
</evidence>
<dbReference type="PROSITE" id="PS01187">
    <property type="entry name" value="EGF_CA"/>
    <property type="match status" value="1"/>
</dbReference>
<comment type="similarity">
    <text evidence="1">Belongs to the thrombospondin family.</text>
</comment>
<dbReference type="InterPro" id="IPR017897">
    <property type="entry name" value="Thrombospondin_3_rpt"/>
</dbReference>
<dbReference type="Gene3D" id="2.60.120.200">
    <property type="match status" value="1"/>
</dbReference>
<dbReference type="SUPFAM" id="SSF103647">
    <property type="entry name" value="TSP type-3 repeat"/>
    <property type="match status" value="2"/>
</dbReference>
<feature type="compositionally biased region" description="Low complexity" evidence="10">
    <location>
        <begin position="417"/>
        <end position="442"/>
    </location>
</feature>
<keyword evidence="4" id="KW-0677">Repeat</keyword>
<feature type="compositionally biased region" description="Low complexity" evidence="10">
    <location>
        <begin position="453"/>
        <end position="467"/>
    </location>
</feature>
<dbReference type="InterPro" id="IPR018097">
    <property type="entry name" value="EGF_Ca-bd_CS"/>
</dbReference>
<evidence type="ECO:0000256" key="1">
    <source>
        <dbReference type="ARBA" id="ARBA00009456"/>
    </source>
</evidence>
<evidence type="ECO:0000256" key="5">
    <source>
        <dbReference type="ARBA" id="ARBA00022837"/>
    </source>
</evidence>